<dbReference type="NCBIfam" id="TIGR01143">
    <property type="entry name" value="murF"/>
    <property type="match status" value="1"/>
</dbReference>
<gene>
    <name evidence="10 13" type="primary">murF</name>
    <name evidence="13" type="ORF">Q8791_23350</name>
</gene>
<dbReference type="Gene3D" id="3.40.1190.10">
    <property type="entry name" value="Mur-like, catalytic domain"/>
    <property type="match status" value="1"/>
</dbReference>
<dbReference type="PANTHER" id="PTHR43024:SF1">
    <property type="entry name" value="UDP-N-ACETYLMURAMOYL-TRIPEPTIDE--D-ALANYL-D-ALANINE LIGASE"/>
    <property type="match status" value="1"/>
</dbReference>
<keyword evidence="6 10" id="KW-0133">Cell shape</keyword>
<evidence type="ECO:0000256" key="10">
    <source>
        <dbReference type="HAMAP-Rule" id="MF_02019"/>
    </source>
</evidence>
<keyword evidence="14" id="KW-1185">Reference proteome</keyword>
<evidence type="ECO:0000256" key="4">
    <source>
        <dbReference type="ARBA" id="ARBA00022741"/>
    </source>
</evidence>
<keyword evidence="9 10" id="KW-0961">Cell wall biogenesis/degradation</keyword>
<protein>
    <recommendedName>
        <fullName evidence="10 11">UDP-N-acetylmuramoyl-tripeptide--D-alanyl-D-alanine ligase</fullName>
        <ecNumber evidence="10 11">6.3.2.10</ecNumber>
    </recommendedName>
    <alternativeName>
        <fullName evidence="10">D-alanyl-D-alanine-adding enzyme</fullName>
    </alternativeName>
</protein>
<evidence type="ECO:0000256" key="11">
    <source>
        <dbReference type="RuleBase" id="RU004136"/>
    </source>
</evidence>
<evidence type="ECO:0000256" key="3">
    <source>
        <dbReference type="ARBA" id="ARBA00022618"/>
    </source>
</evidence>
<dbReference type="EC" id="6.3.2.10" evidence="10 11"/>
<organism evidence="13 14">
    <name type="scientific">Nocardiopsis codii</name>
    <dbReference type="NCBI Taxonomy" id="3065942"/>
    <lineage>
        <taxon>Bacteria</taxon>
        <taxon>Bacillati</taxon>
        <taxon>Actinomycetota</taxon>
        <taxon>Actinomycetes</taxon>
        <taxon>Streptosporangiales</taxon>
        <taxon>Nocardiopsidaceae</taxon>
        <taxon>Nocardiopsis</taxon>
    </lineage>
</organism>
<accession>A0ABU7KD74</accession>
<dbReference type="GO" id="GO:0047480">
    <property type="term" value="F:UDP-N-acetylmuramoyl-tripeptide-D-alanyl-D-alanine ligase activity"/>
    <property type="evidence" value="ECO:0007669"/>
    <property type="project" value="UniProtKB-EC"/>
</dbReference>
<dbReference type="SUPFAM" id="SSF53244">
    <property type="entry name" value="MurD-like peptide ligases, peptide-binding domain"/>
    <property type="match status" value="1"/>
</dbReference>
<keyword evidence="5 10" id="KW-0067">ATP-binding</keyword>
<dbReference type="InterPro" id="IPR002792">
    <property type="entry name" value="TRAM_dom"/>
</dbReference>
<keyword evidence="7 10" id="KW-0573">Peptidoglycan synthesis</keyword>
<dbReference type="InterPro" id="IPR036565">
    <property type="entry name" value="Mur-like_cat_sf"/>
</dbReference>
<dbReference type="Proteomes" id="UP001356095">
    <property type="component" value="Unassembled WGS sequence"/>
</dbReference>
<feature type="domain" description="TRAM" evidence="12">
    <location>
        <begin position="395"/>
        <end position="458"/>
    </location>
</feature>
<dbReference type="HAMAP" id="MF_02019">
    <property type="entry name" value="MurF"/>
    <property type="match status" value="1"/>
</dbReference>
<evidence type="ECO:0000256" key="8">
    <source>
        <dbReference type="ARBA" id="ARBA00023306"/>
    </source>
</evidence>
<dbReference type="InterPro" id="IPR005863">
    <property type="entry name" value="UDP-N-AcMur_synth"/>
</dbReference>
<evidence type="ECO:0000256" key="6">
    <source>
        <dbReference type="ARBA" id="ARBA00022960"/>
    </source>
</evidence>
<dbReference type="PROSITE" id="PS50926">
    <property type="entry name" value="TRAM"/>
    <property type="match status" value="1"/>
</dbReference>
<dbReference type="SUPFAM" id="SSF63418">
    <property type="entry name" value="MurE/MurF N-terminal domain"/>
    <property type="match status" value="1"/>
</dbReference>
<feature type="binding site" evidence="10">
    <location>
        <begin position="108"/>
        <end position="114"/>
    </location>
    <ligand>
        <name>ATP</name>
        <dbReference type="ChEBI" id="CHEBI:30616"/>
    </ligand>
</feature>
<evidence type="ECO:0000256" key="5">
    <source>
        <dbReference type="ARBA" id="ARBA00022840"/>
    </source>
</evidence>
<comment type="catalytic activity">
    <reaction evidence="10 11">
        <text>D-alanyl-D-alanine + UDP-N-acetyl-alpha-D-muramoyl-L-alanyl-gamma-D-glutamyl-meso-2,6-diaminopimelate + ATP = UDP-N-acetyl-alpha-D-muramoyl-L-alanyl-gamma-D-glutamyl-meso-2,6-diaminopimeloyl-D-alanyl-D-alanine + ADP + phosphate + H(+)</text>
        <dbReference type="Rhea" id="RHEA:28374"/>
        <dbReference type="ChEBI" id="CHEBI:15378"/>
        <dbReference type="ChEBI" id="CHEBI:30616"/>
        <dbReference type="ChEBI" id="CHEBI:43474"/>
        <dbReference type="ChEBI" id="CHEBI:57822"/>
        <dbReference type="ChEBI" id="CHEBI:61386"/>
        <dbReference type="ChEBI" id="CHEBI:83905"/>
        <dbReference type="ChEBI" id="CHEBI:456216"/>
        <dbReference type="EC" id="6.3.2.10"/>
    </reaction>
</comment>
<keyword evidence="8 10" id="KW-0131">Cell cycle</keyword>
<evidence type="ECO:0000313" key="13">
    <source>
        <dbReference type="EMBL" id="MEE2040157.1"/>
    </source>
</evidence>
<dbReference type="Gene3D" id="3.40.1390.10">
    <property type="entry name" value="MurE/MurF, N-terminal domain"/>
    <property type="match status" value="1"/>
</dbReference>
<dbReference type="InterPro" id="IPR036615">
    <property type="entry name" value="Mur_ligase_C_dom_sf"/>
</dbReference>
<dbReference type="Pfam" id="PF01225">
    <property type="entry name" value="Mur_ligase"/>
    <property type="match status" value="1"/>
</dbReference>
<comment type="similarity">
    <text evidence="10">Belongs to the MurCDEF family. MurF subfamily.</text>
</comment>
<comment type="caution">
    <text evidence="13">The sequence shown here is derived from an EMBL/GenBank/DDBJ whole genome shotgun (WGS) entry which is preliminary data.</text>
</comment>
<dbReference type="Pfam" id="PF02875">
    <property type="entry name" value="Mur_ligase_C"/>
    <property type="match status" value="1"/>
</dbReference>
<evidence type="ECO:0000256" key="7">
    <source>
        <dbReference type="ARBA" id="ARBA00022984"/>
    </source>
</evidence>
<dbReference type="InterPro" id="IPR013221">
    <property type="entry name" value="Mur_ligase_cen"/>
</dbReference>
<dbReference type="InterPro" id="IPR000713">
    <property type="entry name" value="Mur_ligase_N"/>
</dbReference>
<dbReference type="Gene3D" id="3.90.190.20">
    <property type="entry name" value="Mur ligase, C-terminal domain"/>
    <property type="match status" value="1"/>
</dbReference>
<comment type="function">
    <text evidence="10 11">Involved in cell wall formation. Catalyzes the final step in the synthesis of UDP-N-acetylmuramoyl-pentapeptide, the precursor of murein.</text>
</comment>
<keyword evidence="1 10" id="KW-0963">Cytoplasm</keyword>
<dbReference type="SUPFAM" id="SSF53623">
    <property type="entry name" value="MurD-like peptide ligases, catalytic domain"/>
    <property type="match status" value="1"/>
</dbReference>
<comment type="pathway">
    <text evidence="10 11">Cell wall biogenesis; peptidoglycan biosynthesis.</text>
</comment>
<dbReference type="EMBL" id="JAUZMY010000026">
    <property type="protein sequence ID" value="MEE2040157.1"/>
    <property type="molecule type" value="Genomic_DNA"/>
</dbReference>
<reference evidence="13 14" key="1">
    <citation type="submission" date="2023-08" db="EMBL/GenBank/DDBJ databases">
        <authorList>
            <person name="Girao M."/>
            <person name="Carvalho M.F."/>
        </authorList>
    </citation>
    <scope>NUCLEOTIDE SEQUENCE [LARGE SCALE GENOMIC DNA]</scope>
    <source>
        <strain evidence="13 14">CT-R113</strain>
    </source>
</reference>
<sequence>MQPVSLARIAAATGGQVTGTDPEIQATGVAFDSRKVRPGDLFIALHGDGRDGHDYAPAALKAGAVAVLASHPIDAPAIVVDDPLTALGSWARAHVEELPGLDVIAITGSSGKTSTKDLIAQVLEAAGSTVATQGSFNNEIGLPLTALEATADTSHLVVEMGARGQGHITYLTQITPPTVGVVLNVGTAHAGEFGGQELTAKAKGELVEALPSAADGGVAVLNADDARVAAMADRTDARVVTFGTASGADVRAVDIVLDEQGRASFTLRTRGGDAEVSLQVVGEHQVSNALAAAAAAGAVGMDVLQVGEMLSQAVPVSVGRMRVVERGDGLMVVNDAYNANADSMSAALRALAHLGQGRKGRTIALLGEMRELGEDSAEEHRKIGALAAVLGIHVLVAVGERDARVLAAEYGPDGQVVSTKAAAGEWLGRYRFSAGDVVLVKGANSLNLGELADALAAR</sequence>
<dbReference type="RefSeq" id="WP_330093927.1">
    <property type="nucleotide sequence ID" value="NZ_JAUZMY010000026.1"/>
</dbReference>
<evidence type="ECO:0000256" key="9">
    <source>
        <dbReference type="ARBA" id="ARBA00023316"/>
    </source>
</evidence>
<dbReference type="InterPro" id="IPR004101">
    <property type="entry name" value="Mur_ligase_C"/>
</dbReference>
<keyword evidence="3 10" id="KW-0132">Cell division</keyword>
<evidence type="ECO:0000259" key="12">
    <source>
        <dbReference type="PROSITE" id="PS50926"/>
    </source>
</evidence>
<evidence type="ECO:0000256" key="1">
    <source>
        <dbReference type="ARBA" id="ARBA00022490"/>
    </source>
</evidence>
<dbReference type="PANTHER" id="PTHR43024">
    <property type="entry name" value="UDP-N-ACETYLMURAMOYL-TRIPEPTIDE--D-ALANYL-D-ALANINE LIGASE"/>
    <property type="match status" value="1"/>
</dbReference>
<keyword evidence="4 10" id="KW-0547">Nucleotide-binding</keyword>
<proteinExistence type="inferred from homology"/>
<evidence type="ECO:0000256" key="2">
    <source>
        <dbReference type="ARBA" id="ARBA00022598"/>
    </source>
</evidence>
<keyword evidence="2 10" id="KW-0436">Ligase</keyword>
<name>A0ABU7KD74_9ACTN</name>
<dbReference type="InterPro" id="IPR035911">
    <property type="entry name" value="MurE/MurF_N"/>
</dbReference>
<comment type="subcellular location">
    <subcellularLocation>
        <location evidence="10 11">Cytoplasm</location>
    </subcellularLocation>
</comment>
<dbReference type="InterPro" id="IPR051046">
    <property type="entry name" value="MurCDEF_CellWall_CoF430Synth"/>
</dbReference>
<evidence type="ECO:0000313" key="14">
    <source>
        <dbReference type="Proteomes" id="UP001356095"/>
    </source>
</evidence>
<dbReference type="Pfam" id="PF08245">
    <property type="entry name" value="Mur_ligase_M"/>
    <property type="match status" value="1"/>
</dbReference>